<feature type="signal peptide" evidence="1">
    <location>
        <begin position="1"/>
        <end position="19"/>
    </location>
</feature>
<reference evidence="2 3" key="1">
    <citation type="submission" date="2019-10" db="EMBL/GenBank/DDBJ databases">
        <title>Genome sequence of Phaeocystidibacter marisrubri JCM30614 (type strain).</title>
        <authorList>
            <person name="Bowman J.P."/>
        </authorList>
    </citation>
    <scope>NUCLEOTIDE SEQUENCE [LARGE SCALE GENOMIC DNA]</scope>
    <source>
        <strain evidence="2 3">JCM 30614</strain>
    </source>
</reference>
<organism evidence="2 3">
    <name type="scientific">Phaeocystidibacter marisrubri</name>
    <dbReference type="NCBI Taxonomy" id="1577780"/>
    <lineage>
        <taxon>Bacteria</taxon>
        <taxon>Pseudomonadati</taxon>
        <taxon>Bacteroidota</taxon>
        <taxon>Flavobacteriia</taxon>
        <taxon>Flavobacteriales</taxon>
        <taxon>Phaeocystidibacteraceae</taxon>
        <taxon>Phaeocystidibacter</taxon>
    </lineage>
</organism>
<gene>
    <name evidence="2" type="ORF">F8C82_07510</name>
</gene>
<sequence length="204" mass="23486">MKRIIYLTVLVVCTTTAIAQTSFAPSLLFGERSQVYAHRFEVDLSSTYSITNITLMDAEYESTENLLYFTRTSFNYDLKSWRFLVGTGIKNTGIFTTGGAQYTYRYESFQTSYFLGLTFVGDRATLEQNFSLRFNPMLSQKLRFLFDTFVIHNSDHKGMDRVIQQMRLGLTMNDISFGAAFKMDQFRNREVPLTNIGVFVMAVI</sequence>
<keyword evidence="3" id="KW-1185">Reference proteome</keyword>
<dbReference type="RefSeq" id="WP_151692972.1">
    <property type="nucleotide sequence ID" value="NZ_BMGX01000001.1"/>
</dbReference>
<keyword evidence="1" id="KW-0732">Signal</keyword>
<evidence type="ECO:0000313" key="3">
    <source>
        <dbReference type="Proteomes" id="UP000484164"/>
    </source>
</evidence>
<dbReference type="EMBL" id="WBVQ01000002">
    <property type="protein sequence ID" value="KAB2815542.1"/>
    <property type="molecule type" value="Genomic_DNA"/>
</dbReference>
<comment type="caution">
    <text evidence="2">The sequence shown here is derived from an EMBL/GenBank/DDBJ whole genome shotgun (WGS) entry which is preliminary data.</text>
</comment>
<dbReference type="Proteomes" id="UP000484164">
    <property type="component" value="Unassembled WGS sequence"/>
</dbReference>
<accession>A0A6L3ZDR8</accession>
<proteinExistence type="predicted"/>
<feature type="chain" id="PRO_5026997141" description="DUF481 domain-containing protein" evidence="1">
    <location>
        <begin position="20"/>
        <end position="204"/>
    </location>
</feature>
<dbReference type="AlphaFoldDB" id="A0A6L3ZDR8"/>
<protein>
    <recommendedName>
        <fullName evidence="4">DUF481 domain-containing protein</fullName>
    </recommendedName>
</protein>
<evidence type="ECO:0000313" key="2">
    <source>
        <dbReference type="EMBL" id="KAB2815542.1"/>
    </source>
</evidence>
<evidence type="ECO:0000256" key="1">
    <source>
        <dbReference type="SAM" id="SignalP"/>
    </source>
</evidence>
<evidence type="ECO:0008006" key="4">
    <source>
        <dbReference type="Google" id="ProtNLM"/>
    </source>
</evidence>
<name>A0A6L3ZDR8_9FLAO</name>
<dbReference type="OrthoDB" id="956577at2"/>